<protein>
    <submittedName>
        <fullName evidence="1">Uncharacterized protein</fullName>
    </submittedName>
</protein>
<proteinExistence type="predicted"/>
<dbReference type="RefSeq" id="XP_018041607.1">
    <property type="nucleotide sequence ID" value="XM_018185664.1"/>
</dbReference>
<dbReference type="Proteomes" id="UP000077069">
    <property type="component" value="Unassembled WGS sequence"/>
</dbReference>
<accession>A0A177CWH2</accession>
<dbReference type="AlphaFoldDB" id="A0A177CWH2"/>
<organism evidence="1 2">
    <name type="scientific">Paraphaeosphaeria sporulosa</name>
    <dbReference type="NCBI Taxonomy" id="1460663"/>
    <lineage>
        <taxon>Eukaryota</taxon>
        <taxon>Fungi</taxon>
        <taxon>Dikarya</taxon>
        <taxon>Ascomycota</taxon>
        <taxon>Pezizomycotina</taxon>
        <taxon>Dothideomycetes</taxon>
        <taxon>Pleosporomycetidae</taxon>
        <taxon>Pleosporales</taxon>
        <taxon>Massarineae</taxon>
        <taxon>Didymosphaeriaceae</taxon>
        <taxon>Paraphaeosphaeria</taxon>
    </lineage>
</organism>
<dbReference type="EMBL" id="KV441548">
    <property type="protein sequence ID" value="OAG11242.1"/>
    <property type="molecule type" value="Genomic_DNA"/>
</dbReference>
<reference evidence="1 2" key="1">
    <citation type="submission" date="2016-05" db="EMBL/GenBank/DDBJ databases">
        <title>Comparative analysis of secretome profiles of manganese(II)-oxidizing ascomycete fungi.</title>
        <authorList>
            <consortium name="DOE Joint Genome Institute"/>
            <person name="Zeiner C.A."/>
            <person name="Purvine S.O."/>
            <person name="Zink E.M."/>
            <person name="Wu S."/>
            <person name="Pasa-Tolic L."/>
            <person name="Chaput D.L."/>
            <person name="Haridas S."/>
            <person name="Grigoriev I.V."/>
            <person name="Santelli C.M."/>
            <person name="Hansel C.M."/>
        </authorList>
    </citation>
    <scope>NUCLEOTIDE SEQUENCE [LARGE SCALE GENOMIC DNA]</scope>
    <source>
        <strain evidence="1 2">AP3s5-JAC2a</strain>
    </source>
</reference>
<gene>
    <name evidence="1" type="ORF">CC84DRAFT_2488</name>
</gene>
<dbReference type="GeneID" id="28769150"/>
<sequence length="152" mass="17173">MIPQPRYCQVAHLTLPHCALVTRAVLMREVRYRPRRHCGRPRRGSQKASSLSKLDARVPCAEDVSNPIVSISFACFATVKTVSQWIHVFQFVAYGSVPRVIDSILYQVHENGVEVIRLRDLARLLPVVILTITRVWCPGREGTGHLGDVFSR</sequence>
<evidence type="ECO:0000313" key="1">
    <source>
        <dbReference type="EMBL" id="OAG11242.1"/>
    </source>
</evidence>
<dbReference type="InParanoid" id="A0A177CWH2"/>
<keyword evidence="2" id="KW-1185">Reference proteome</keyword>
<evidence type="ECO:0000313" key="2">
    <source>
        <dbReference type="Proteomes" id="UP000077069"/>
    </source>
</evidence>
<name>A0A177CWH2_9PLEO</name>